<reference evidence="4 5" key="1">
    <citation type="submission" date="2016-06" db="EMBL/GenBank/DDBJ databases">
        <authorList>
            <person name="Kjaerup R.B."/>
            <person name="Dalgaard T.S."/>
            <person name="Juul-Madsen H.R."/>
        </authorList>
    </citation>
    <scope>NUCLEOTIDE SEQUENCE [LARGE SCALE GENOMIC DNA]</scope>
    <source>
        <strain evidence="4 5">DSM 43363</strain>
    </source>
</reference>
<dbReference type="GO" id="GO:0070967">
    <property type="term" value="F:coenzyme F420 binding"/>
    <property type="evidence" value="ECO:0007669"/>
    <property type="project" value="TreeGrafter"/>
</dbReference>
<dbReference type="Proteomes" id="UP000199343">
    <property type="component" value="Unassembled WGS sequence"/>
</dbReference>
<evidence type="ECO:0000259" key="3">
    <source>
        <dbReference type="Pfam" id="PF01243"/>
    </source>
</evidence>
<dbReference type="SUPFAM" id="SSF50475">
    <property type="entry name" value="FMN-binding split barrel"/>
    <property type="match status" value="1"/>
</dbReference>
<feature type="region of interest" description="Disordered" evidence="2">
    <location>
        <begin position="1"/>
        <end position="20"/>
    </location>
</feature>
<dbReference type="InterPro" id="IPR052019">
    <property type="entry name" value="F420H2_bilvrd_red/Heme_oxyg"/>
</dbReference>
<keyword evidence="1" id="KW-0560">Oxidoreductase</keyword>
<evidence type="ECO:0000256" key="1">
    <source>
        <dbReference type="ARBA" id="ARBA00023002"/>
    </source>
</evidence>
<feature type="domain" description="Pyridoxamine 5'-phosphate oxidase N-terminal" evidence="3">
    <location>
        <begin position="24"/>
        <end position="149"/>
    </location>
</feature>
<gene>
    <name evidence="4" type="ORF">GA0070608_2194</name>
</gene>
<name>A0A1C6V0J5_9ACTN</name>
<evidence type="ECO:0000313" key="4">
    <source>
        <dbReference type="EMBL" id="SCL59737.1"/>
    </source>
</evidence>
<dbReference type="GO" id="GO:0005829">
    <property type="term" value="C:cytosol"/>
    <property type="evidence" value="ECO:0007669"/>
    <property type="project" value="TreeGrafter"/>
</dbReference>
<dbReference type="Gene3D" id="2.30.110.10">
    <property type="entry name" value="Electron Transport, Fmn-binding Protein, Chain A"/>
    <property type="match status" value="1"/>
</dbReference>
<evidence type="ECO:0000313" key="5">
    <source>
        <dbReference type="Proteomes" id="UP000199343"/>
    </source>
</evidence>
<protein>
    <submittedName>
        <fullName evidence="4">Pyridoxamine 5'-phosphate oxidase</fullName>
    </submittedName>
</protein>
<dbReference type="AlphaFoldDB" id="A0A1C6V0J5"/>
<accession>A0A1C6V0J5</accession>
<proteinExistence type="predicted"/>
<organism evidence="4 5">
    <name type="scientific">Micromonospora peucetia</name>
    <dbReference type="NCBI Taxonomy" id="47871"/>
    <lineage>
        <taxon>Bacteria</taxon>
        <taxon>Bacillati</taxon>
        <taxon>Actinomycetota</taxon>
        <taxon>Actinomycetes</taxon>
        <taxon>Micromonosporales</taxon>
        <taxon>Micromonosporaceae</taxon>
        <taxon>Micromonospora</taxon>
    </lineage>
</organism>
<dbReference type="Pfam" id="PF01243">
    <property type="entry name" value="PNPOx_N"/>
    <property type="match status" value="1"/>
</dbReference>
<dbReference type="InterPro" id="IPR012349">
    <property type="entry name" value="Split_barrel_FMN-bd"/>
</dbReference>
<dbReference type="PANTHER" id="PTHR35176">
    <property type="entry name" value="HEME OXYGENASE HI_0854-RELATED"/>
    <property type="match status" value="1"/>
</dbReference>
<dbReference type="STRING" id="47871.GA0070608_2194"/>
<dbReference type="InterPro" id="IPR011576">
    <property type="entry name" value="Pyridox_Oxase_N"/>
</dbReference>
<sequence>MVDREPVAEPSFASEGAKPMPWSQARERLAEAGEFFLSTVRPDGRPHAVPLLAMWLDGAMYFCSSESAHKVDNLVANPHCVLTTGSPELDLSIEGTAARVANSATLKRVAEAYGEKYGWEVTPVDGGVDGDGIGPSPYIVFEVTPAKVIGMDKGSGFSATRWRFD</sequence>
<evidence type="ECO:0000256" key="2">
    <source>
        <dbReference type="SAM" id="MobiDB-lite"/>
    </source>
</evidence>
<dbReference type="GO" id="GO:0016627">
    <property type="term" value="F:oxidoreductase activity, acting on the CH-CH group of donors"/>
    <property type="evidence" value="ECO:0007669"/>
    <property type="project" value="TreeGrafter"/>
</dbReference>
<dbReference type="EMBL" id="FMIC01000002">
    <property type="protein sequence ID" value="SCL59737.1"/>
    <property type="molecule type" value="Genomic_DNA"/>
</dbReference>
<dbReference type="PANTHER" id="PTHR35176:SF4">
    <property type="entry name" value="PYRIDOXAMINE 5'-PHOSPHATE OXIDASE-RELATED FMN-BINDING"/>
    <property type="match status" value="1"/>
</dbReference>